<dbReference type="GO" id="GO:1901135">
    <property type="term" value="P:carbohydrate derivative metabolic process"/>
    <property type="evidence" value="ECO:0007669"/>
    <property type="project" value="UniProtKB-ARBA"/>
</dbReference>
<evidence type="ECO:0000259" key="1">
    <source>
        <dbReference type="Pfam" id="PF00534"/>
    </source>
</evidence>
<dbReference type="SUPFAM" id="SSF53756">
    <property type="entry name" value="UDP-Glycosyltransferase/glycogen phosphorylase"/>
    <property type="match status" value="1"/>
</dbReference>
<dbReference type="Pfam" id="PF00534">
    <property type="entry name" value="Glycos_transf_1"/>
    <property type="match status" value="1"/>
</dbReference>
<name>A0A1I6TA29_9GAMM</name>
<dbReference type="AlphaFoldDB" id="A0A1I6TA29"/>
<dbReference type="EMBL" id="FOZU01000010">
    <property type="protein sequence ID" value="SFS86066.1"/>
    <property type="molecule type" value="Genomic_DNA"/>
</dbReference>
<dbReference type="InterPro" id="IPR001296">
    <property type="entry name" value="Glyco_trans_1"/>
</dbReference>
<keyword evidence="3" id="KW-1185">Reference proteome</keyword>
<evidence type="ECO:0000313" key="2">
    <source>
        <dbReference type="EMBL" id="SFS86066.1"/>
    </source>
</evidence>
<evidence type="ECO:0000313" key="3">
    <source>
        <dbReference type="Proteomes" id="UP000182827"/>
    </source>
</evidence>
<protein>
    <submittedName>
        <fullName evidence="2">Glycosyltransferase involved in cell wall bisynthesis</fullName>
    </submittedName>
</protein>
<dbReference type="PANTHER" id="PTHR12526:SF630">
    <property type="entry name" value="GLYCOSYLTRANSFERASE"/>
    <property type="match status" value="1"/>
</dbReference>
<dbReference type="GO" id="GO:0016757">
    <property type="term" value="F:glycosyltransferase activity"/>
    <property type="evidence" value="ECO:0007669"/>
    <property type="project" value="InterPro"/>
</dbReference>
<dbReference type="Gene3D" id="3.40.50.2000">
    <property type="entry name" value="Glycogen Phosphorylase B"/>
    <property type="match status" value="2"/>
</dbReference>
<proteinExistence type="predicted"/>
<dbReference type="PANTHER" id="PTHR12526">
    <property type="entry name" value="GLYCOSYLTRANSFERASE"/>
    <property type="match status" value="1"/>
</dbReference>
<sequence>MKKICFIMTDSSQFNILCRDQLEYFTNEKNIDITLVCGNWSNESEKLKSRNVGRVIIFPIERNISLVKDIYMLFRLVFFFIFNRFDAVVYSSPKGLLLGSLSSFLAFHPNRIALVRGRAYENFKGKKRWFFALLDKICLRISNKVIFISNTMRIDYIEEKILPLSQATVIGKGSSNGVNTNKYFPVKKDINNNFNILVIGRVCRDKGIFDIYEVLSRLKSKDNLSVKIVGRVEDIESENMLKKILSDFNCVEYFSHTQQPQKYFQQADLHLFLTHRDGFGNVAIEAACCSVPTFCYDISGLRDSVEQNISGIRFNFQDFGGVSQAIDEATLNKILFLNNFNNASTWAKTNFCSYKVWDQYLDFYLDNSKK</sequence>
<gene>
    <name evidence="2" type="ORF">SAMN05444586_101049</name>
</gene>
<feature type="domain" description="Glycosyl transferase family 1" evidence="1">
    <location>
        <begin position="191"/>
        <end position="333"/>
    </location>
</feature>
<reference evidence="3" key="1">
    <citation type="submission" date="2016-10" db="EMBL/GenBank/DDBJ databases">
        <authorList>
            <person name="Varghese N."/>
            <person name="Submissions S."/>
        </authorList>
    </citation>
    <scope>NUCLEOTIDE SEQUENCE [LARGE SCALE GENOMIC DNA]</scope>
    <source>
        <strain evidence="3">ANC 5076</strain>
    </source>
</reference>
<keyword evidence="2" id="KW-0808">Transferase</keyword>
<accession>A0A1I6TA29</accession>
<dbReference type="Proteomes" id="UP000182827">
    <property type="component" value="Unassembled WGS sequence"/>
</dbReference>
<dbReference type="RefSeq" id="WP_074945887.1">
    <property type="nucleotide sequence ID" value="NZ_FOZU01000010.1"/>
</dbReference>
<organism evidence="2 3">
    <name type="scientific">Acinetobacter bohemicus</name>
    <dbReference type="NCBI Taxonomy" id="1435036"/>
    <lineage>
        <taxon>Bacteria</taxon>
        <taxon>Pseudomonadati</taxon>
        <taxon>Pseudomonadota</taxon>
        <taxon>Gammaproteobacteria</taxon>
        <taxon>Moraxellales</taxon>
        <taxon>Moraxellaceae</taxon>
        <taxon>Acinetobacter</taxon>
    </lineage>
</organism>